<reference evidence="3" key="1">
    <citation type="submission" date="2016-06" db="EMBL/GenBank/DDBJ databases">
        <title>Parallel loss of symbiosis genes in relatives of nitrogen-fixing non-legume Parasponia.</title>
        <authorList>
            <person name="Van Velzen R."/>
            <person name="Holmer R."/>
            <person name="Bu F."/>
            <person name="Rutten L."/>
            <person name="Van Zeijl A."/>
            <person name="Liu W."/>
            <person name="Santuari L."/>
            <person name="Cao Q."/>
            <person name="Sharma T."/>
            <person name="Shen D."/>
            <person name="Roswanjaya Y."/>
            <person name="Wardhani T."/>
            <person name="Kalhor M.S."/>
            <person name="Jansen J."/>
            <person name="Van den Hoogen J."/>
            <person name="Gungor B."/>
            <person name="Hartog M."/>
            <person name="Hontelez J."/>
            <person name="Verver J."/>
            <person name="Yang W.-C."/>
            <person name="Schijlen E."/>
            <person name="Repin R."/>
            <person name="Schilthuizen M."/>
            <person name="Schranz E."/>
            <person name="Heidstra R."/>
            <person name="Miyata K."/>
            <person name="Fedorova E."/>
            <person name="Kohlen W."/>
            <person name="Bisseling T."/>
            <person name="Smit S."/>
            <person name="Geurts R."/>
        </authorList>
    </citation>
    <scope>NUCLEOTIDE SEQUENCE [LARGE SCALE GENOMIC DNA]</scope>
    <source>
        <strain evidence="3">cv. RG33-2</strain>
    </source>
</reference>
<dbReference type="Proteomes" id="UP000237000">
    <property type="component" value="Unassembled WGS sequence"/>
</dbReference>
<evidence type="ECO:0000313" key="2">
    <source>
        <dbReference type="EMBL" id="PON78453.1"/>
    </source>
</evidence>
<accession>A0A2P5DYV0</accession>
<dbReference type="OrthoDB" id="10338760at2759"/>
<protein>
    <submittedName>
        <fullName evidence="2">Uncharacterized protein</fullName>
    </submittedName>
</protein>
<feature type="non-terminal residue" evidence="2">
    <location>
        <position position="1"/>
    </location>
</feature>
<sequence length="116" mass="12743">SLPLSILFVVTPHHQSSGTTSLVINPSSALRVRTTLRRWFFTIKINSRPSLLTFSRTYLGHPDSSSNEINGGKSSELELAPSSLDLLALEIDLDDADGDDDPPRTVRYDSTDVSRS</sequence>
<name>A0A2P5DYV0_TREOI</name>
<organism evidence="2 3">
    <name type="scientific">Trema orientale</name>
    <name type="common">Charcoal tree</name>
    <name type="synonym">Celtis orientalis</name>
    <dbReference type="NCBI Taxonomy" id="63057"/>
    <lineage>
        <taxon>Eukaryota</taxon>
        <taxon>Viridiplantae</taxon>
        <taxon>Streptophyta</taxon>
        <taxon>Embryophyta</taxon>
        <taxon>Tracheophyta</taxon>
        <taxon>Spermatophyta</taxon>
        <taxon>Magnoliopsida</taxon>
        <taxon>eudicotyledons</taxon>
        <taxon>Gunneridae</taxon>
        <taxon>Pentapetalae</taxon>
        <taxon>rosids</taxon>
        <taxon>fabids</taxon>
        <taxon>Rosales</taxon>
        <taxon>Cannabaceae</taxon>
        <taxon>Trema</taxon>
    </lineage>
</organism>
<dbReference type="EMBL" id="JXTC01000241">
    <property type="protein sequence ID" value="PON78453.1"/>
    <property type="molecule type" value="Genomic_DNA"/>
</dbReference>
<dbReference type="AlphaFoldDB" id="A0A2P5DYV0"/>
<dbReference type="InParanoid" id="A0A2P5DYV0"/>
<proteinExistence type="predicted"/>
<gene>
    <name evidence="2" type="ORF">TorRG33x02_237740</name>
</gene>
<comment type="caution">
    <text evidence="2">The sequence shown here is derived from an EMBL/GenBank/DDBJ whole genome shotgun (WGS) entry which is preliminary data.</text>
</comment>
<feature type="region of interest" description="Disordered" evidence="1">
    <location>
        <begin position="94"/>
        <end position="116"/>
    </location>
</feature>
<evidence type="ECO:0000313" key="3">
    <source>
        <dbReference type="Proteomes" id="UP000237000"/>
    </source>
</evidence>
<keyword evidence="3" id="KW-1185">Reference proteome</keyword>
<feature type="compositionally biased region" description="Basic and acidic residues" evidence="1">
    <location>
        <begin position="101"/>
        <end position="116"/>
    </location>
</feature>
<evidence type="ECO:0000256" key="1">
    <source>
        <dbReference type="SAM" id="MobiDB-lite"/>
    </source>
</evidence>